<name>A0A5D9CFY6_9SPHN</name>
<protein>
    <submittedName>
        <fullName evidence="1">Metal-dependent hydrolase</fullName>
    </submittedName>
</protein>
<dbReference type="InterPro" id="IPR016516">
    <property type="entry name" value="UCP07580"/>
</dbReference>
<proteinExistence type="predicted"/>
<dbReference type="Pfam" id="PF10118">
    <property type="entry name" value="Metal_hydrol"/>
    <property type="match status" value="1"/>
</dbReference>
<keyword evidence="1" id="KW-0378">Hydrolase</keyword>
<organism evidence="1 2">
    <name type="scientific">Sphingomonas montanisoli</name>
    <dbReference type="NCBI Taxonomy" id="2606412"/>
    <lineage>
        <taxon>Bacteria</taxon>
        <taxon>Pseudomonadati</taxon>
        <taxon>Pseudomonadota</taxon>
        <taxon>Alphaproteobacteria</taxon>
        <taxon>Sphingomonadales</taxon>
        <taxon>Sphingomonadaceae</taxon>
        <taxon>Sphingomonas</taxon>
    </lineage>
</organism>
<dbReference type="RefSeq" id="WP_149520734.1">
    <property type="nucleotide sequence ID" value="NZ_VTOU01000001.1"/>
</dbReference>
<keyword evidence="2" id="KW-1185">Reference proteome</keyword>
<dbReference type="Proteomes" id="UP000322077">
    <property type="component" value="Unassembled WGS sequence"/>
</dbReference>
<comment type="caution">
    <text evidence="1">The sequence shown here is derived from an EMBL/GenBank/DDBJ whole genome shotgun (WGS) entry which is preliminary data.</text>
</comment>
<evidence type="ECO:0000313" key="1">
    <source>
        <dbReference type="EMBL" id="TZG29071.1"/>
    </source>
</evidence>
<reference evidence="1 2" key="1">
    <citation type="submission" date="2019-08" db="EMBL/GenBank/DDBJ databases">
        <authorList>
            <person name="Wang G."/>
            <person name="Xu Z."/>
        </authorList>
    </citation>
    <scope>NUCLEOTIDE SEQUENCE [LARGE SCALE GENOMIC DNA]</scope>
    <source>
        <strain evidence="1 2">ZX</strain>
    </source>
</reference>
<dbReference type="AlphaFoldDB" id="A0A5D9CFY6"/>
<dbReference type="EMBL" id="VTOU01000001">
    <property type="protein sequence ID" value="TZG29071.1"/>
    <property type="molecule type" value="Genomic_DNA"/>
</dbReference>
<evidence type="ECO:0000313" key="2">
    <source>
        <dbReference type="Proteomes" id="UP000322077"/>
    </source>
</evidence>
<accession>A0A5D9CFY6</accession>
<sequence>MIARKPKIDFTDALPHWAPNRAFVQISNATSTGLVPIETYLNKVVTRVADTHGDAALKADAALFCAQEGNHYRQHRAFNKALYGRYPKVREYEAALNADYDRFLAEKPLVWNAAYCEGFESVGIVYTRFVFEEADDLLDGADERLVRLWKWHLAEEFEHRTVCYDVLKAAGGGYVDRIKGLFAAIRHLMAHSRRVADYMLSVDRADMSEAERAASIAEEAEYRARRKKSGQREMLKLLSPFYDPRRKPQPRGSAEYLAAMG</sequence>
<dbReference type="GO" id="GO:0016787">
    <property type="term" value="F:hydrolase activity"/>
    <property type="evidence" value="ECO:0007669"/>
    <property type="project" value="UniProtKB-KW"/>
</dbReference>
<dbReference type="PANTHER" id="PTHR39456">
    <property type="entry name" value="METAL-DEPENDENT HYDROLASE"/>
    <property type="match status" value="1"/>
</dbReference>
<gene>
    <name evidence="1" type="ORF">FYJ91_02735</name>
</gene>
<dbReference type="PANTHER" id="PTHR39456:SF1">
    <property type="entry name" value="METAL-DEPENDENT HYDROLASE"/>
    <property type="match status" value="1"/>
</dbReference>